<evidence type="ECO:0000313" key="2">
    <source>
        <dbReference type="EMBL" id="SEG81208.1"/>
    </source>
</evidence>
<gene>
    <name evidence="2" type="ORF">SAMN05216223_112194</name>
</gene>
<keyword evidence="3" id="KW-1185">Reference proteome</keyword>
<feature type="region of interest" description="Disordered" evidence="1">
    <location>
        <begin position="35"/>
        <end position="61"/>
    </location>
</feature>
<dbReference type="OrthoDB" id="4828144at2"/>
<evidence type="ECO:0000313" key="3">
    <source>
        <dbReference type="Proteomes" id="UP000236754"/>
    </source>
</evidence>
<dbReference type="Gene3D" id="3.30.160.240">
    <property type="entry name" value="Rv1738"/>
    <property type="match status" value="1"/>
</dbReference>
<protein>
    <recommendedName>
        <fullName evidence="4">DUF1876 domain-containing protein</fullName>
    </recommendedName>
</protein>
<dbReference type="SUPFAM" id="SSF143212">
    <property type="entry name" value="Rv2632c-like"/>
    <property type="match status" value="1"/>
</dbReference>
<evidence type="ECO:0000256" key="1">
    <source>
        <dbReference type="SAM" id="MobiDB-lite"/>
    </source>
</evidence>
<accession>A0A1H6D800</accession>
<dbReference type="Proteomes" id="UP000236754">
    <property type="component" value="Unassembled WGS sequence"/>
</dbReference>
<evidence type="ECO:0008006" key="4">
    <source>
        <dbReference type="Google" id="ProtNLM"/>
    </source>
</evidence>
<dbReference type="RefSeq" id="WP_103888469.1">
    <property type="nucleotide sequence ID" value="NZ_FNVU01000012.1"/>
</dbReference>
<dbReference type="EMBL" id="FNVU01000012">
    <property type="protein sequence ID" value="SEG81208.1"/>
    <property type="molecule type" value="Genomic_DNA"/>
</dbReference>
<proteinExistence type="predicted"/>
<reference evidence="2 3" key="1">
    <citation type="submission" date="2016-10" db="EMBL/GenBank/DDBJ databases">
        <authorList>
            <person name="de Groot N.N."/>
        </authorList>
    </citation>
    <scope>NUCLEOTIDE SEQUENCE [LARGE SCALE GENOMIC DNA]</scope>
    <source>
        <strain evidence="2 3">CGMCC 4.2023</strain>
    </source>
</reference>
<name>A0A1H6D800_9ACTN</name>
<dbReference type="InterPro" id="IPR038070">
    <property type="entry name" value="Rv2632c-like_sf"/>
</dbReference>
<dbReference type="Pfam" id="PF08962">
    <property type="entry name" value="Rv2632c-like"/>
    <property type="match status" value="1"/>
</dbReference>
<sequence length="94" mass="10283">MTQEKAAAEGRTRTWTLQMDIVEEDQDATEVRATLDTGDRKLVSRTTAHRNPHDPPAPEIGDEYAAGRALLDLGKRLLGAGATDAAENAQRELR</sequence>
<dbReference type="AlphaFoldDB" id="A0A1H6D800"/>
<organism evidence="2 3">
    <name type="scientific">Actinacidiphila yanglinensis</name>
    <dbReference type="NCBI Taxonomy" id="310779"/>
    <lineage>
        <taxon>Bacteria</taxon>
        <taxon>Bacillati</taxon>
        <taxon>Actinomycetota</taxon>
        <taxon>Actinomycetes</taxon>
        <taxon>Kitasatosporales</taxon>
        <taxon>Streptomycetaceae</taxon>
        <taxon>Actinacidiphila</taxon>
    </lineage>
</organism>
<dbReference type="InterPro" id="IPR015057">
    <property type="entry name" value="Rv2632c-like"/>
</dbReference>